<feature type="transmembrane region" description="Helical" evidence="10">
    <location>
        <begin position="559"/>
        <end position="587"/>
    </location>
</feature>
<dbReference type="PROSITE" id="PS50929">
    <property type="entry name" value="ABC_TM1F"/>
    <property type="match status" value="2"/>
</dbReference>
<dbReference type="SUPFAM" id="SSF52540">
    <property type="entry name" value="P-loop containing nucleoside triphosphate hydrolases"/>
    <property type="match status" value="2"/>
</dbReference>
<evidence type="ECO:0000256" key="8">
    <source>
        <dbReference type="ARBA" id="ARBA00023136"/>
    </source>
</evidence>
<dbReference type="InterPro" id="IPR050173">
    <property type="entry name" value="ABC_transporter_C-like"/>
</dbReference>
<dbReference type="InterPro" id="IPR036640">
    <property type="entry name" value="ABC1_TM_sf"/>
</dbReference>
<comment type="subcellular location">
    <subcellularLocation>
        <location evidence="1">Membrane</location>
        <topology evidence="1">Multi-pass membrane protein</topology>
    </subcellularLocation>
</comment>
<dbReference type="GO" id="GO:0016887">
    <property type="term" value="F:ATP hydrolysis activity"/>
    <property type="evidence" value="ECO:0007669"/>
    <property type="project" value="InterPro"/>
</dbReference>
<feature type="transmembrane region" description="Helical" evidence="10">
    <location>
        <begin position="996"/>
        <end position="1025"/>
    </location>
</feature>
<feature type="compositionally biased region" description="Low complexity" evidence="9">
    <location>
        <begin position="413"/>
        <end position="425"/>
    </location>
</feature>
<dbReference type="CDD" id="cd18596">
    <property type="entry name" value="ABC_6TM_VMR1_D1_like"/>
    <property type="match status" value="1"/>
</dbReference>
<reference evidence="14" key="1">
    <citation type="journal article" date="2014" name="Proc. Natl. Acad. Sci. U.S.A.">
        <title>Extensive sampling of basidiomycete genomes demonstrates inadequacy of the white-rot/brown-rot paradigm for wood decay fungi.</title>
        <authorList>
            <person name="Riley R."/>
            <person name="Salamov A.A."/>
            <person name="Brown D.W."/>
            <person name="Nagy L.G."/>
            <person name="Floudas D."/>
            <person name="Held B.W."/>
            <person name="Levasseur A."/>
            <person name="Lombard V."/>
            <person name="Morin E."/>
            <person name="Otillar R."/>
            <person name="Lindquist E.A."/>
            <person name="Sun H."/>
            <person name="LaButti K.M."/>
            <person name="Schmutz J."/>
            <person name="Jabbour D."/>
            <person name="Luo H."/>
            <person name="Baker S.E."/>
            <person name="Pisabarro A.G."/>
            <person name="Walton J.D."/>
            <person name="Blanchette R.A."/>
            <person name="Henrissat B."/>
            <person name="Martin F."/>
            <person name="Cullen D."/>
            <person name="Hibbett D.S."/>
            <person name="Grigoriev I.V."/>
        </authorList>
    </citation>
    <scope>NUCLEOTIDE SEQUENCE [LARGE SCALE GENOMIC DNA]</scope>
    <source>
        <strain evidence="14">FD-172 SS1</strain>
    </source>
</reference>
<organism evidence="13 14">
    <name type="scientific">Botryobasidium botryosum (strain FD-172 SS1)</name>
    <dbReference type="NCBI Taxonomy" id="930990"/>
    <lineage>
        <taxon>Eukaryota</taxon>
        <taxon>Fungi</taxon>
        <taxon>Dikarya</taxon>
        <taxon>Basidiomycota</taxon>
        <taxon>Agaricomycotina</taxon>
        <taxon>Agaricomycetes</taxon>
        <taxon>Cantharellales</taxon>
        <taxon>Botryobasidiaceae</taxon>
        <taxon>Botryobasidium</taxon>
    </lineage>
</organism>
<dbReference type="FunFam" id="1.20.1560.10:FF:000013">
    <property type="entry name" value="ABC transporter C family member 2"/>
    <property type="match status" value="1"/>
</dbReference>
<dbReference type="Pfam" id="PF00005">
    <property type="entry name" value="ABC_tran"/>
    <property type="match status" value="2"/>
</dbReference>
<dbReference type="GO" id="GO:0005524">
    <property type="term" value="F:ATP binding"/>
    <property type="evidence" value="ECO:0007669"/>
    <property type="project" value="UniProtKB-KW"/>
</dbReference>
<evidence type="ECO:0000313" key="13">
    <source>
        <dbReference type="EMBL" id="KDQ21694.1"/>
    </source>
</evidence>
<evidence type="ECO:0000256" key="5">
    <source>
        <dbReference type="ARBA" id="ARBA00022741"/>
    </source>
</evidence>
<feature type="domain" description="ABC transmembrane type-1" evidence="12">
    <location>
        <begin position="1010"/>
        <end position="1290"/>
    </location>
</feature>
<keyword evidence="8 10" id="KW-0472">Membrane</keyword>
<feature type="domain" description="ABC transmembrane type-1" evidence="12">
    <location>
        <begin position="324"/>
        <end position="622"/>
    </location>
</feature>
<gene>
    <name evidence="13" type="ORF">BOTBODRAFT_61330</name>
</gene>
<feature type="domain" description="ABC transporter" evidence="11">
    <location>
        <begin position="1326"/>
        <end position="1572"/>
    </location>
</feature>
<protein>
    <submittedName>
        <fullName evidence="13">Uncharacterized protein</fullName>
    </submittedName>
</protein>
<dbReference type="InterPro" id="IPR011527">
    <property type="entry name" value="ABC1_TM_dom"/>
</dbReference>
<evidence type="ECO:0000256" key="3">
    <source>
        <dbReference type="ARBA" id="ARBA00022692"/>
    </source>
</evidence>
<dbReference type="PANTHER" id="PTHR24223">
    <property type="entry name" value="ATP-BINDING CASSETTE SUB-FAMILY C"/>
    <property type="match status" value="1"/>
</dbReference>
<evidence type="ECO:0000259" key="11">
    <source>
        <dbReference type="PROSITE" id="PS50893"/>
    </source>
</evidence>
<dbReference type="SUPFAM" id="SSF90123">
    <property type="entry name" value="ABC transporter transmembrane region"/>
    <property type="match status" value="2"/>
</dbReference>
<proteinExistence type="predicted"/>
<evidence type="ECO:0000256" key="4">
    <source>
        <dbReference type="ARBA" id="ARBA00022737"/>
    </source>
</evidence>
<dbReference type="InterPro" id="IPR027417">
    <property type="entry name" value="P-loop_NTPase"/>
</dbReference>
<dbReference type="EMBL" id="KL198016">
    <property type="protein sequence ID" value="KDQ21694.1"/>
    <property type="molecule type" value="Genomic_DNA"/>
</dbReference>
<dbReference type="GO" id="GO:0140359">
    <property type="term" value="F:ABC-type transporter activity"/>
    <property type="evidence" value="ECO:0007669"/>
    <property type="project" value="InterPro"/>
</dbReference>
<accession>A0A067N1F6</accession>
<feature type="region of interest" description="Disordered" evidence="9">
    <location>
        <begin position="413"/>
        <end position="433"/>
    </location>
</feature>
<dbReference type="OrthoDB" id="6500128at2759"/>
<keyword evidence="14" id="KW-1185">Reference proteome</keyword>
<keyword evidence="3 10" id="KW-0812">Transmembrane</keyword>
<feature type="transmembrane region" description="Helical" evidence="10">
    <location>
        <begin position="484"/>
        <end position="506"/>
    </location>
</feature>
<keyword evidence="2" id="KW-0813">Transport</keyword>
<feature type="transmembrane region" description="Helical" evidence="10">
    <location>
        <begin position="6"/>
        <end position="26"/>
    </location>
</feature>
<feature type="transmembrane region" description="Helical" evidence="10">
    <location>
        <begin position="188"/>
        <end position="209"/>
    </location>
</feature>
<dbReference type="SMART" id="SM00382">
    <property type="entry name" value="AAA"/>
    <property type="match status" value="2"/>
</dbReference>
<dbReference type="CDD" id="cd03250">
    <property type="entry name" value="ABCC_MRP_domain1"/>
    <property type="match status" value="1"/>
</dbReference>
<feature type="transmembrane region" description="Helical" evidence="10">
    <location>
        <begin position="1238"/>
        <end position="1255"/>
    </location>
</feature>
<evidence type="ECO:0000256" key="6">
    <source>
        <dbReference type="ARBA" id="ARBA00022840"/>
    </source>
</evidence>
<dbReference type="STRING" id="930990.A0A067N1F6"/>
<dbReference type="PANTHER" id="PTHR24223:SF353">
    <property type="entry name" value="ABC TRANSPORTER ATP-BINDING PROTEIN_PERMEASE VMR1-RELATED"/>
    <property type="match status" value="1"/>
</dbReference>
<keyword evidence="4" id="KW-0677">Repeat</keyword>
<dbReference type="CDD" id="cd03244">
    <property type="entry name" value="ABCC_MRP_domain2"/>
    <property type="match status" value="1"/>
</dbReference>
<keyword evidence="5" id="KW-0547">Nucleotide-binding</keyword>
<name>A0A067N1F6_BOTB1</name>
<dbReference type="InterPro" id="IPR003593">
    <property type="entry name" value="AAA+_ATPase"/>
</dbReference>
<keyword evidence="6" id="KW-0067">ATP-binding</keyword>
<dbReference type="FunFam" id="3.40.50.300:FF:001354">
    <property type="entry name" value="ATP-binding cassette (ABC) transporter, putative"/>
    <property type="match status" value="1"/>
</dbReference>
<evidence type="ECO:0000313" key="14">
    <source>
        <dbReference type="Proteomes" id="UP000027195"/>
    </source>
</evidence>
<feature type="transmembrane region" description="Helical" evidence="10">
    <location>
        <begin position="91"/>
        <end position="109"/>
    </location>
</feature>
<dbReference type="HOGENOM" id="CLU_000604_27_6_1"/>
<evidence type="ECO:0000256" key="7">
    <source>
        <dbReference type="ARBA" id="ARBA00022989"/>
    </source>
</evidence>
<feature type="transmembrane region" description="Helical" evidence="10">
    <location>
        <begin position="121"/>
        <end position="142"/>
    </location>
</feature>
<feature type="transmembrane region" description="Helical" evidence="10">
    <location>
        <begin position="1184"/>
        <end position="1203"/>
    </location>
</feature>
<dbReference type="Proteomes" id="UP000027195">
    <property type="component" value="Unassembled WGS sequence"/>
</dbReference>
<dbReference type="CDD" id="cd18604">
    <property type="entry name" value="ABC_6TM_VMR1_D2_like"/>
    <property type="match status" value="1"/>
</dbReference>
<dbReference type="Pfam" id="PF00664">
    <property type="entry name" value="ABC_membrane"/>
    <property type="match status" value="2"/>
</dbReference>
<evidence type="ECO:0000256" key="10">
    <source>
        <dbReference type="SAM" id="Phobius"/>
    </source>
</evidence>
<feature type="transmembrane region" description="Helical" evidence="10">
    <location>
        <begin position="1261"/>
        <end position="1279"/>
    </location>
</feature>
<dbReference type="PROSITE" id="PS50893">
    <property type="entry name" value="ABC_TRANSPORTER_2"/>
    <property type="match status" value="2"/>
</dbReference>
<feature type="transmembrane region" description="Helical" evidence="10">
    <location>
        <begin position="1135"/>
        <end position="1164"/>
    </location>
</feature>
<dbReference type="InterPro" id="IPR003439">
    <property type="entry name" value="ABC_transporter-like_ATP-bd"/>
</dbReference>
<evidence type="ECO:0000256" key="2">
    <source>
        <dbReference type="ARBA" id="ARBA00022448"/>
    </source>
</evidence>
<dbReference type="Gene3D" id="3.40.50.300">
    <property type="entry name" value="P-loop containing nucleotide triphosphate hydrolases"/>
    <property type="match status" value="2"/>
</dbReference>
<dbReference type="GO" id="GO:0000329">
    <property type="term" value="C:fungal-type vacuole membrane"/>
    <property type="evidence" value="ECO:0007669"/>
    <property type="project" value="TreeGrafter"/>
</dbReference>
<feature type="transmembrane region" description="Helical" evidence="10">
    <location>
        <begin position="360"/>
        <end position="384"/>
    </location>
</feature>
<dbReference type="Gene3D" id="1.20.1560.10">
    <property type="entry name" value="ABC transporter type 1, transmembrane domain"/>
    <property type="match status" value="2"/>
</dbReference>
<evidence type="ECO:0000256" key="1">
    <source>
        <dbReference type="ARBA" id="ARBA00004141"/>
    </source>
</evidence>
<feature type="transmembrane region" description="Helical" evidence="10">
    <location>
        <begin position="154"/>
        <end position="176"/>
    </location>
</feature>
<feature type="transmembrane region" description="Helical" evidence="10">
    <location>
        <begin position="455"/>
        <end position="478"/>
    </location>
</feature>
<feature type="domain" description="ABC transporter" evidence="11">
    <location>
        <begin position="676"/>
        <end position="926"/>
    </location>
</feature>
<evidence type="ECO:0000256" key="9">
    <source>
        <dbReference type="SAM" id="MobiDB-lite"/>
    </source>
</evidence>
<feature type="transmembrane region" description="Helical" evidence="10">
    <location>
        <begin position="319"/>
        <end position="340"/>
    </location>
</feature>
<dbReference type="InParanoid" id="A0A067N1F6"/>
<keyword evidence="7 10" id="KW-1133">Transmembrane helix</keyword>
<evidence type="ECO:0000259" key="12">
    <source>
        <dbReference type="PROSITE" id="PS50929"/>
    </source>
</evidence>
<feature type="transmembrane region" description="Helical" evidence="10">
    <location>
        <begin position="1052"/>
        <end position="1072"/>
    </location>
</feature>
<sequence>MLAFELPISIFLDACVVLSGVVFVFTRPKAIKLKHQEYEPLAGEEPYVYGSGARHDDRDVFDVSRPEDTFDGFPINEGEFWANVRAKKLRLVLVLLILVAINSFTFGWLESTEGDSSTISLATTLQLLFNLYLLLLTLVSIAMSTVETHWPLMIHISALGAIATFTLGVSALLPISTSELAHLPLINARVVVAFRLASLALLFIATAIVSKIRRGPPLHCPVKDVYSAKELTSAGSYRADNVCAVVQSSVIDRLLFSFTTPVVLLGYTAESLYIKDLPVLRASMRATNVFAQMRHAMRAVTPGSTPSLMRRLFDVNASLFVLQAIGGAISAVASYAPAYFILKLVSHIEKDPYRDNLSWGWVYCAGLFFAYAFYFMLIGQVWFMSSPNLLVRLRLQLSTTLFAKTLVRQNVASSAPSPSGVSVRSGHFEGDPDDFSSKTQVMILMTTDVERASEFSWHAFSFVDVPVEIVIGTLFLYHLLGRSALVGLVLAIVTAPLSYLMSRFVLKAQENLAKARDERITLMHEVLGSIRMLKFLAWERDFGNRILRLRNRELNYQRLSYLVEAFYGVVWKLVPALVVVASFYHFTVIRGEALTPAIAFAAIAVFNQLQWALNSFPETVAQACQSFASLRRIETYLSGAEITSPSPSFPEPHGRLRIGLSSATITWPRKGMTSNHYSTNASYAAPSPMPGFVLQDINLEFPAGELSLICGKPGSGKTLLLHSLLGEAELLSGQIACPRTPPDALAHCTDRSYIADTEWTVSGVCAYVPQTAWLQQNLSIKENILFGLPYNQLRYKRTIEACGLVHDLRILEDDDETEVGERGANLSASQRAKISLARAVYSRASILLIDDVLSIVDANTAYHIYDECIKGPILAGRTVILASHHVKVCAAGARYIVALDNGHVRYAGEREEFFSSGLTAELMQKSIEPEDEKKHMQPTVEESIDYFSPTSTSPLNRTVRTLSQDVAPELRYHRRASHKLTEEEPRSVGRIPRRTWFTYIGANGGVIFWIIFLTIVLLSVIVPVIQNNWLRIWSGRVARNEPDHSERHHVKVYATIIAAGIFIQMIGWLVIYQGSVRASRVLHRKMLEAVLFAGVRFHDTVTRARLLNRFGKDLEDVDSGLSDNFGQTVLHGLSVIVAIVTIAWVVGPTFLVVVLILGIFYYNVAKVYGQASRDMRRLDSATRSALYTTYSETIGGIGVLRGFGASTKILRAMHQQLNSNVTPYFWLWSINRWISARFQLLSSIVVGLTGVIVLLNERVDASFAGLALTFAIVLTYAPLDLMRRFVGLEQSMVAFERVHEYTNLVREGPEFIRPGPPTTWPFHGTIEVNNLVVRYAPDLPDALRGVTFSIPGRSKIGVLGPTGSGKSTLALSFFRLVEIVEGSIIIDGVDISRIGLSDLRSRLSIIPQDPVFLAGTLRSTMDISGEYTDQEILNALEAVHLLFPSTQIPQSQADMAQQSYFRNLDSSVSEGGENFTVGQKQLICMARAVLRQSKVIFVDEAIATIDYATNDLIERTIRHAFAECTVITIAHRIRSIIDFDMVMVMDEGRIVEYDHPHVLLANSASKFYALCKSTGPEEFEVLKEMAEPVVGTSVSSIGGA</sequence>